<dbReference type="Proteomes" id="UP000256269">
    <property type="component" value="Unassembled WGS sequence"/>
</dbReference>
<gene>
    <name evidence="2" type="ORF">BCF44_12386</name>
</gene>
<evidence type="ECO:0000256" key="1">
    <source>
        <dbReference type="SAM" id="MobiDB-lite"/>
    </source>
</evidence>
<protein>
    <recommendedName>
        <fullName evidence="4">Metallo-beta-lactamase superfamily protein</fullName>
    </recommendedName>
</protein>
<dbReference type="SUPFAM" id="SSF56281">
    <property type="entry name" value="Metallo-hydrolase/oxidoreductase"/>
    <property type="match status" value="1"/>
</dbReference>
<reference evidence="2 3" key="1">
    <citation type="submission" date="2018-08" db="EMBL/GenBank/DDBJ databases">
        <title>Genomic Encyclopedia of Archaeal and Bacterial Type Strains, Phase II (KMG-II): from individual species to whole genera.</title>
        <authorList>
            <person name="Goeker M."/>
        </authorList>
    </citation>
    <scope>NUCLEOTIDE SEQUENCE [LARGE SCALE GENOMIC DNA]</scope>
    <source>
        <strain evidence="2 3">DSM 45791</strain>
    </source>
</reference>
<comment type="caution">
    <text evidence="2">The sequence shown here is derived from an EMBL/GenBank/DDBJ whole genome shotgun (WGS) entry which is preliminary data.</text>
</comment>
<dbReference type="EMBL" id="QUNO01000023">
    <property type="protein sequence ID" value="REH30727.1"/>
    <property type="molecule type" value="Genomic_DNA"/>
</dbReference>
<evidence type="ECO:0008006" key="4">
    <source>
        <dbReference type="Google" id="ProtNLM"/>
    </source>
</evidence>
<name>A0A3E0GW70_9PSEU</name>
<sequence length="56" mass="6437">MGKTTSPENFTSLLNDVSERLFDALPDDTWFYPGHGDDSTLGEQKPHLDKWRARGW</sequence>
<evidence type="ECO:0000313" key="2">
    <source>
        <dbReference type="EMBL" id="REH30727.1"/>
    </source>
</evidence>
<proteinExistence type="predicted"/>
<keyword evidence="3" id="KW-1185">Reference proteome</keyword>
<feature type="region of interest" description="Disordered" evidence="1">
    <location>
        <begin position="33"/>
        <end position="56"/>
    </location>
</feature>
<feature type="compositionally biased region" description="Basic and acidic residues" evidence="1">
    <location>
        <begin position="44"/>
        <end position="56"/>
    </location>
</feature>
<dbReference type="Gene3D" id="3.60.15.10">
    <property type="entry name" value="Ribonuclease Z/Hydroxyacylglutathione hydrolase-like"/>
    <property type="match status" value="1"/>
</dbReference>
<evidence type="ECO:0000313" key="3">
    <source>
        <dbReference type="Proteomes" id="UP000256269"/>
    </source>
</evidence>
<organism evidence="2 3">
    <name type="scientific">Kutzneria buriramensis</name>
    <dbReference type="NCBI Taxonomy" id="1045776"/>
    <lineage>
        <taxon>Bacteria</taxon>
        <taxon>Bacillati</taxon>
        <taxon>Actinomycetota</taxon>
        <taxon>Actinomycetes</taxon>
        <taxon>Pseudonocardiales</taxon>
        <taxon>Pseudonocardiaceae</taxon>
        <taxon>Kutzneria</taxon>
    </lineage>
</organism>
<dbReference type="InterPro" id="IPR036866">
    <property type="entry name" value="RibonucZ/Hydroxyglut_hydro"/>
</dbReference>
<accession>A0A3E0GW70</accession>
<dbReference type="AlphaFoldDB" id="A0A3E0GW70"/>